<evidence type="ECO:0000256" key="1">
    <source>
        <dbReference type="SAM" id="SignalP"/>
    </source>
</evidence>
<dbReference type="Proteomes" id="UP000045706">
    <property type="component" value="Unassembled WGS sequence"/>
</dbReference>
<evidence type="ECO:0000313" key="2">
    <source>
        <dbReference type="EMBL" id="CRK28566.1"/>
    </source>
</evidence>
<evidence type="ECO:0000313" key="6">
    <source>
        <dbReference type="Proteomes" id="UP000044602"/>
    </source>
</evidence>
<sequence length="115" mass="12400">MHITKTLTAVLCLGTGALSYKVRIFPGANCGGGAARDLNIFDNTCRTTDIFNFRSFRVLGYGAKRQRANFWSDPPCLGATTFIQDWWADGGSDTFKIGTCITLPKTAKALGSISA</sequence>
<dbReference type="EMBL" id="CVQI01022558">
    <property type="protein sequence ID" value="CRK30168.1"/>
    <property type="molecule type" value="Genomic_DNA"/>
</dbReference>
<dbReference type="AlphaFoldDB" id="A0A0G4N1T9"/>
<organism evidence="5 7">
    <name type="scientific">Verticillium longisporum</name>
    <name type="common">Verticillium dahliae var. longisporum</name>
    <dbReference type="NCBI Taxonomy" id="100787"/>
    <lineage>
        <taxon>Eukaryota</taxon>
        <taxon>Fungi</taxon>
        <taxon>Dikarya</taxon>
        <taxon>Ascomycota</taxon>
        <taxon>Pezizomycotina</taxon>
        <taxon>Sordariomycetes</taxon>
        <taxon>Hypocreomycetidae</taxon>
        <taxon>Glomerellales</taxon>
        <taxon>Plectosphaerellaceae</taxon>
        <taxon>Verticillium</taxon>
    </lineage>
</organism>
<keyword evidence="6" id="KW-1185">Reference proteome</keyword>
<feature type="non-terminal residue" evidence="5">
    <location>
        <position position="115"/>
    </location>
</feature>
<evidence type="ECO:0000313" key="3">
    <source>
        <dbReference type="EMBL" id="CRK29070.1"/>
    </source>
</evidence>
<proteinExistence type="predicted"/>
<dbReference type="Proteomes" id="UP000044602">
    <property type="component" value="Unassembled WGS sequence"/>
</dbReference>
<protein>
    <submittedName>
        <fullName evidence="5">Uncharacterized protein</fullName>
    </submittedName>
</protein>
<feature type="signal peptide" evidence="1">
    <location>
        <begin position="1"/>
        <end position="19"/>
    </location>
</feature>
<name>A0A0G4N1T9_VERLO</name>
<evidence type="ECO:0000313" key="4">
    <source>
        <dbReference type="EMBL" id="CRK30168.1"/>
    </source>
</evidence>
<accession>A0A0G4N1T9</accession>
<evidence type="ECO:0000313" key="5">
    <source>
        <dbReference type="EMBL" id="CRK40309.1"/>
    </source>
</evidence>
<dbReference type="EMBL" id="CVQI01032041">
    <property type="protein sequence ID" value="CRK40309.1"/>
    <property type="molecule type" value="Genomic_DNA"/>
</dbReference>
<feature type="chain" id="PRO_5010420116" evidence="1">
    <location>
        <begin position="20"/>
        <end position="115"/>
    </location>
</feature>
<gene>
    <name evidence="2" type="ORF">BN1708_015242</name>
    <name evidence="3" type="ORF">BN1708_015442</name>
    <name evidence="4" type="ORF">BN1723_014344</name>
    <name evidence="5" type="ORF">BN1723_015714</name>
</gene>
<dbReference type="EMBL" id="CVQH01020985">
    <property type="protein sequence ID" value="CRK29070.1"/>
    <property type="molecule type" value="Genomic_DNA"/>
</dbReference>
<dbReference type="EMBL" id="CVQH01020763">
    <property type="protein sequence ID" value="CRK28566.1"/>
    <property type="molecule type" value="Genomic_DNA"/>
</dbReference>
<keyword evidence="1" id="KW-0732">Signal</keyword>
<evidence type="ECO:0000313" key="7">
    <source>
        <dbReference type="Proteomes" id="UP000045706"/>
    </source>
</evidence>
<reference evidence="6 7" key="1">
    <citation type="submission" date="2015-05" db="EMBL/GenBank/DDBJ databases">
        <authorList>
            <person name="Fogelqvist Johan"/>
        </authorList>
    </citation>
    <scope>NUCLEOTIDE SEQUENCE [LARGE SCALE GENOMIC DNA]</scope>
    <source>
        <strain evidence="2">VL1</strain>
        <strain evidence="5">VL2</strain>
    </source>
</reference>